<organism evidence="2">
    <name type="scientific">Bacillus anthracis</name>
    <name type="common">anthrax bacterium</name>
    <dbReference type="NCBI Taxonomy" id="1392"/>
    <lineage>
        <taxon>Bacteria</taxon>
        <taxon>Bacillati</taxon>
        <taxon>Bacillota</taxon>
        <taxon>Bacilli</taxon>
        <taxon>Bacillales</taxon>
        <taxon>Bacillaceae</taxon>
        <taxon>Bacillus</taxon>
        <taxon>Bacillus cereus group</taxon>
    </lineage>
</organism>
<feature type="transmembrane region" description="Helical" evidence="1">
    <location>
        <begin position="267"/>
        <end position="285"/>
    </location>
</feature>
<keyword evidence="1" id="KW-0812">Transmembrane</keyword>
<gene>
    <name evidence="2" type="ORF">QuyetLC_46850</name>
</gene>
<comment type="caution">
    <text evidence="2">The sequence shown here is derived from an EMBL/GenBank/DDBJ whole genome shotgun (WGS) entry which is preliminary data.</text>
</comment>
<dbReference type="EMBL" id="BLEY01000072">
    <property type="protein sequence ID" value="GEU14513.1"/>
    <property type="molecule type" value="Genomic_DNA"/>
</dbReference>
<keyword evidence="1" id="KW-1133">Transmembrane helix</keyword>
<feature type="transmembrane region" description="Helical" evidence="1">
    <location>
        <begin position="166"/>
        <end position="191"/>
    </location>
</feature>
<sequence length="395" mass="45743">MDTQKLDLDKSKGLVVDDVTLIKDKSMKDTKYFLISEKRSKYIKLSKEQYTFFEGLIPLLKKEKIEEVKEFLHENSTISYEKMRTILSKHNLCTYPNTNSQSNIEFELNSRKLFEIPLFAIQKRIERVTKGIYYLNLLLIAVMLIGFPIIIIKFPVQLIDSYISQINFSILNVTKVDIIVILFAGSGSLVFHELGHLLSSNYYNVGWKSLNIRLKWGFSPVIYIRYSDMYTIDSWKRVKILGFGMINNCILIFFSLCLFIITNNWWFGYIALLNIGYLFSSLLPLSTSDGYHIFTIIYGSEGTRWQLLLLLAGVIKKETSILKKFQNKKMIGLFLYFILSYVIGIAGIFSIIRITLNYLNVFGFSSTVLSIFVYVMAFISLIQVLLSFKKALKSF</sequence>
<feature type="transmembrane region" description="Helical" evidence="1">
    <location>
        <begin position="240"/>
        <end position="261"/>
    </location>
</feature>
<name>A0A640MKN0_BACAN</name>
<keyword evidence="1" id="KW-0472">Membrane</keyword>
<accession>A0A640MKN0</accession>
<feature type="transmembrane region" description="Helical" evidence="1">
    <location>
        <begin position="132"/>
        <end position="154"/>
    </location>
</feature>
<evidence type="ECO:0000256" key="1">
    <source>
        <dbReference type="SAM" id="Phobius"/>
    </source>
</evidence>
<evidence type="ECO:0000313" key="2">
    <source>
        <dbReference type="EMBL" id="GEU14513.1"/>
    </source>
</evidence>
<reference evidence="2" key="2">
    <citation type="submission" date="2019-12" db="EMBL/GenBank/DDBJ databases">
        <authorList>
            <person name="Hoang T.H.H."/>
            <person name="Okutani A."/>
        </authorList>
    </citation>
    <scope>NUCLEOTIDE SEQUENCE</scope>
    <source>
        <strain evidence="2">QuyetLC</strain>
    </source>
</reference>
<feature type="transmembrane region" description="Helical" evidence="1">
    <location>
        <begin position="333"/>
        <end position="356"/>
    </location>
</feature>
<feature type="transmembrane region" description="Helical" evidence="1">
    <location>
        <begin position="362"/>
        <end position="386"/>
    </location>
</feature>
<dbReference type="AlphaFoldDB" id="A0A640MKN0"/>
<proteinExistence type="predicted"/>
<reference evidence="2" key="1">
    <citation type="submission" date="2019-12" db="EMBL/GenBank/DDBJ databases">
        <title>Epidemiological and comparative genomic analysis of Bacillus anthracis isolated from northern Vietnam.</title>
        <authorList>
            <person name="Hoang T.T.H."/>
            <person name="Dang D.A."/>
            <person name="Pham M.H."/>
            <person name="Luong M.H."/>
            <person name="Tran N.D."/>
            <person name="Nguyen T.H."/>
            <person name="Nguyen T.T."/>
            <person name="Inoue S."/>
            <person name="Morikawa S."/>
            <person name="Okutani A."/>
        </authorList>
    </citation>
    <scope>NUCLEOTIDE SEQUENCE</scope>
    <source>
        <strain evidence="2">QuyetLC</strain>
    </source>
</reference>
<protein>
    <submittedName>
        <fullName evidence="2">Uncharacterized protein</fullName>
    </submittedName>
</protein>